<dbReference type="AlphaFoldDB" id="Q84TY5"/>
<organism evidence="1 2">
    <name type="scientific">Oryza sativa subsp. japonica</name>
    <name type="common">Rice</name>
    <dbReference type="NCBI Taxonomy" id="39947"/>
    <lineage>
        <taxon>Eukaryota</taxon>
        <taxon>Viridiplantae</taxon>
        <taxon>Streptophyta</taxon>
        <taxon>Embryophyta</taxon>
        <taxon>Tracheophyta</taxon>
        <taxon>Spermatophyta</taxon>
        <taxon>Magnoliopsida</taxon>
        <taxon>Liliopsida</taxon>
        <taxon>Poales</taxon>
        <taxon>Poaceae</taxon>
        <taxon>BOP clade</taxon>
        <taxon>Oryzoideae</taxon>
        <taxon>Oryzeae</taxon>
        <taxon>Oryzinae</taxon>
        <taxon>Oryza</taxon>
        <taxon>Oryza sativa</taxon>
    </lineage>
</organism>
<evidence type="ECO:0000313" key="2">
    <source>
        <dbReference type="Proteomes" id="UP000000763"/>
    </source>
</evidence>
<reference evidence="2" key="1">
    <citation type="journal article" date="2005" name="Nature">
        <title>The map-based sequence of the rice genome.</title>
        <authorList>
            <consortium name="International rice genome sequencing project (IRGSP)"/>
            <person name="Matsumoto T."/>
            <person name="Wu J."/>
            <person name="Kanamori H."/>
            <person name="Katayose Y."/>
            <person name="Fujisawa M."/>
            <person name="Namiki N."/>
            <person name="Mizuno H."/>
            <person name="Yamamoto K."/>
            <person name="Antonio B.A."/>
            <person name="Baba T."/>
            <person name="Sakata K."/>
            <person name="Nagamura Y."/>
            <person name="Aoki H."/>
            <person name="Arikawa K."/>
            <person name="Arita K."/>
            <person name="Bito T."/>
            <person name="Chiden Y."/>
            <person name="Fujitsuka N."/>
            <person name="Fukunaka R."/>
            <person name="Hamada M."/>
            <person name="Harada C."/>
            <person name="Hayashi A."/>
            <person name="Hijishita S."/>
            <person name="Honda M."/>
            <person name="Hosokawa S."/>
            <person name="Ichikawa Y."/>
            <person name="Idonuma A."/>
            <person name="Iijima M."/>
            <person name="Ikeda M."/>
            <person name="Ikeno M."/>
            <person name="Ito K."/>
            <person name="Ito S."/>
            <person name="Ito T."/>
            <person name="Ito Y."/>
            <person name="Ito Y."/>
            <person name="Iwabuchi A."/>
            <person name="Kamiya K."/>
            <person name="Karasawa W."/>
            <person name="Kurita K."/>
            <person name="Katagiri S."/>
            <person name="Kikuta A."/>
            <person name="Kobayashi H."/>
            <person name="Kobayashi N."/>
            <person name="Machita K."/>
            <person name="Maehara T."/>
            <person name="Masukawa M."/>
            <person name="Mizubayashi T."/>
            <person name="Mukai Y."/>
            <person name="Nagasaki H."/>
            <person name="Nagata Y."/>
            <person name="Naito S."/>
            <person name="Nakashima M."/>
            <person name="Nakama Y."/>
            <person name="Nakamichi Y."/>
            <person name="Nakamura M."/>
            <person name="Meguro A."/>
            <person name="Negishi M."/>
            <person name="Ohta I."/>
            <person name="Ohta T."/>
            <person name="Okamoto M."/>
            <person name="Ono N."/>
            <person name="Saji S."/>
            <person name="Sakaguchi M."/>
            <person name="Sakai K."/>
            <person name="Shibata M."/>
            <person name="Shimokawa T."/>
            <person name="Song J."/>
            <person name="Takazaki Y."/>
            <person name="Terasawa K."/>
            <person name="Tsugane M."/>
            <person name="Tsuji K."/>
            <person name="Ueda S."/>
            <person name="Waki K."/>
            <person name="Yamagata H."/>
            <person name="Yamamoto M."/>
            <person name="Yamamoto S."/>
            <person name="Yamane H."/>
            <person name="Yoshiki S."/>
            <person name="Yoshihara R."/>
            <person name="Yukawa K."/>
            <person name="Zhong H."/>
            <person name="Yano M."/>
            <person name="Yuan Q."/>
            <person name="Ouyang S."/>
            <person name="Liu J."/>
            <person name="Jones K.M."/>
            <person name="Gansberger K."/>
            <person name="Moffat K."/>
            <person name="Hill J."/>
            <person name="Bera J."/>
            <person name="Fadrosh D."/>
            <person name="Jin S."/>
            <person name="Johri S."/>
            <person name="Kim M."/>
            <person name="Overton L."/>
            <person name="Reardon M."/>
            <person name="Tsitrin T."/>
            <person name="Vuong H."/>
            <person name="Weaver B."/>
            <person name="Ciecko A."/>
            <person name="Tallon L."/>
            <person name="Jackson J."/>
            <person name="Pai G."/>
            <person name="Aken S.V."/>
            <person name="Utterback T."/>
            <person name="Reidmuller S."/>
            <person name="Feldblyum T."/>
            <person name="Hsiao J."/>
            <person name="Zismann V."/>
            <person name="Iobst S."/>
            <person name="de Vazeille A.R."/>
            <person name="Buell C.R."/>
            <person name="Ying K."/>
            <person name="Li Y."/>
            <person name="Lu T."/>
            <person name="Huang Y."/>
            <person name="Zhao Q."/>
            <person name="Feng Q."/>
            <person name="Zhang L."/>
            <person name="Zhu J."/>
            <person name="Weng Q."/>
            <person name="Mu J."/>
            <person name="Lu Y."/>
            <person name="Fan D."/>
            <person name="Liu Y."/>
            <person name="Guan J."/>
            <person name="Zhang Y."/>
            <person name="Yu S."/>
            <person name="Liu X."/>
            <person name="Zhang Y."/>
            <person name="Hong G."/>
            <person name="Han B."/>
            <person name="Choisne N."/>
            <person name="Demange N."/>
            <person name="Orjeda G."/>
            <person name="Samain S."/>
            <person name="Cattolico L."/>
            <person name="Pelletier E."/>
            <person name="Couloux A."/>
            <person name="Segurens B."/>
            <person name="Wincker P."/>
            <person name="D'Hont A."/>
            <person name="Scarpelli C."/>
            <person name="Weissenbach J."/>
            <person name="Salanoubat M."/>
            <person name="Quetier F."/>
            <person name="Yu Y."/>
            <person name="Kim H.R."/>
            <person name="Rambo T."/>
            <person name="Currie J."/>
            <person name="Collura K."/>
            <person name="Luo M."/>
            <person name="Yang T."/>
            <person name="Ammiraju J.S.S."/>
            <person name="Engler F."/>
            <person name="Soderlund C."/>
            <person name="Wing R.A."/>
            <person name="Palmer L.E."/>
            <person name="de la Bastide M."/>
            <person name="Spiegel L."/>
            <person name="Nascimento L."/>
            <person name="Zutavern T."/>
            <person name="O'Shaughnessy A."/>
            <person name="Dike S."/>
            <person name="Dedhia N."/>
            <person name="Preston R."/>
            <person name="Balija V."/>
            <person name="McCombie W.R."/>
            <person name="Chow T."/>
            <person name="Chen H."/>
            <person name="Chung M."/>
            <person name="Chen C."/>
            <person name="Shaw J."/>
            <person name="Wu H."/>
            <person name="Hsiao K."/>
            <person name="Chao Y."/>
            <person name="Chu M."/>
            <person name="Cheng C."/>
            <person name="Hour A."/>
            <person name="Lee P."/>
            <person name="Lin S."/>
            <person name="Lin Y."/>
            <person name="Liou J."/>
            <person name="Liu S."/>
            <person name="Hsing Y."/>
            <person name="Raghuvanshi S."/>
            <person name="Mohanty A."/>
            <person name="Bharti A.K."/>
            <person name="Gaur A."/>
            <person name="Gupta V."/>
            <person name="Kumar D."/>
            <person name="Ravi V."/>
            <person name="Vij S."/>
            <person name="Kapur A."/>
            <person name="Khurana P."/>
            <person name="Khurana P."/>
            <person name="Khurana J.P."/>
            <person name="Tyagi A.K."/>
            <person name="Gaikwad K."/>
            <person name="Singh A."/>
            <person name="Dalal V."/>
            <person name="Srivastava S."/>
            <person name="Dixit A."/>
            <person name="Pal A.K."/>
            <person name="Ghazi I.A."/>
            <person name="Yadav M."/>
            <person name="Pandit A."/>
            <person name="Bhargava A."/>
            <person name="Sureshbabu K."/>
            <person name="Batra K."/>
            <person name="Sharma T.R."/>
            <person name="Mohapatra T."/>
            <person name="Singh N.K."/>
            <person name="Messing J."/>
            <person name="Nelson A.B."/>
            <person name="Fuks G."/>
            <person name="Kavchok S."/>
            <person name="Keizer G."/>
            <person name="Linton E."/>
            <person name="Llaca V."/>
            <person name="Song R."/>
            <person name="Tanyolac B."/>
            <person name="Young S."/>
            <person name="Ho-Il K."/>
            <person name="Hahn J.H."/>
            <person name="Sangsakoo G."/>
            <person name="Vanavichit A."/>
            <person name="de Mattos Luiz.A.T."/>
            <person name="Zimmer P.D."/>
            <person name="Malone G."/>
            <person name="Dellagostin O."/>
            <person name="de Oliveira A.C."/>
            <person name="Bevan M."/>
            <person name="Bancroft I."/>
            <person name="Minx P."/>
            <person name="Cordum H."/>
            <person name="Wilson R."/>
            <person name="Cheng Z."/>
            <person name="Jin W."/>
            <person name="Jiang J."/>
            <person name="Leong S.A."/>
            <person name="Iwama H."/>
            <person name="Gojobori T."/>
            <person name="Itoh T."/>
            <person name="Niimura Y."/>
            <person name="Fujii Y."/>
            <person name="Habara T."/>
            <person name="Sakai H."/>
            <person name="Sato Y."/>
            <person name="Wilson G."/>
            <person name="Kumar K."/>
            <person name="McCouch S."/>
            <person name="Juretic N."/>
            <person name="Hoen D."/>
            <person name="Wright S."/>
            <person name="Bruskiewich R."/>
            <person name="Bureau T."/>
            <person name="Miyao A."/>
            <person name="Hirochika H."/>
            <person name="Nishikawa T."/>
            <person name="Kadowaki K."/>
            <person name="Sugiura M."/>
            <person name="Burr B."/>
            <person name="Sasaki T."/>
        </authorList>
    </citation>
    <scope>NUCLEOTIDE SEQUENCE [LARGE SCALE GENOMIC DNA]</scope>
    <source>
        <strain evidence="2">cv. Nipponbare</strain>
    </source>
</reference>
<gene>
    <name evidence="1" type="primary">OSJNBa0087M10.13</name>
</gene>
<accession>Q84TY5</accession>
<dbReference type="EMBL" id="AC109602">
    <property type="protein sequence ID" value="AAO59999.1"/>
    <property type="molecule type" value="Genomic_DNA"/>
</dbReference>
<sequence length="86" mass="9058">MSDEDILHYYPLAKTSKSGSDRCLPPRPLRHGGVGVREALAVPVCFAPSGCGAYDGAGKDGEVEVIAKEAKQLMRLANMQGLGTAK</sequence>
<dbReference type="Proteomes" id="UP000000763">
    <property type="component" value="Chromosome 3"/>
</dbReference>
<name>Q84TY5_ORYSJ</name>
<reference evidence="2" key="2">
    <citation type="journal article" date="2008" name="Nucleic Acids Res.">
        <title>The rice annotation project database (RAP-DB): 2008 update.</title>
        <authorList>
            <consortium name="The rice annotation project (RAP)"/>
        </authorList>
    </citation>
    <scope>GENOME REANNOTATION</scope>
    <source>
        <strain evidence="2">cv. Nipponbare</strain>
    </source>
</reference>
<proteinExistence type="predicted"/>
<protein>
    <submittedName>
        <fullName evidence="1">Uncharacterized protein</fullName>
    </submittedName>
</protein>
<evidence type="ECO:0000313" key="1">
    <source>
        <dbReference type="EMBL" id="AAO59999.1"/>
    </source>
</evidence>